<keyword evidence="10 14" id="KW-0472">Membrane</keyword>
<feature type="transmembrane region" description="Helical" evidence="14">
    <location>
        <begin position="42"/>
        <end position="67"/>
    </location>
</feature>
<evidence type="ECO:0000256" key="6">
    <source>
        <dbReference type="ARBA" id="ARBA00022847"/>
    </source>
</evidence>
<evidence type="ECO:0000313" key="16">
    <source>
        <dbReference type="Proteomes" id="UP001500542"/>
    </source>
</evidence>
<feature type="transmembrane region" description="Helical" evidence="14">
    <location>
        <begin position="123"/>
        <end position="147"/>
    </location>
</feature>
<protein>
    <submittedName>
        <fullName evidence="15">Na+:solute symporter</fullName>
    </submittedName>
</protein>
<dbReference type="Proteomes" id="UP001500542">
    <property type="component" value="Unassembled WGS sequence"/>
</dbReference>
<feature type="transmembrane region" description="Helical" evidence="14">
    <location>
        <begin position="274"/>
        <end position="294"/>
    </location>
</feature>
<evidence type="ECO:0000256" key="3">
    <source>
        <dbReference type="ARBA" id="ARBA00022448"/>
    </source>
</evidence>
<feature type="transmembrane region" description="Helical" evidence="14">
    <location>
        <begin position="425"/>
        <end position="444"/>
    </location>
</feature>
<dbReference type="PROSITE" id="PS50283">
    <property type="entry name" value="NA_SOLUT_SYMP_3"/>
    <property type="match status" value="1"/>
</dbReference>
<evidence type="ECO:0000256" key="7">
    <source>
        <dbReference type="ARBA" id="ARBA00022989"/>
    </source>
</evidence>
<keyword evidence="7 14" id="KW-1133">Transmembrane helix</keyword>
<evidence type="ECO:0000313" key="15">
    <source>
        <dbReference type="EMBL" id="GAA0963599.1"/>
    </source>
</evidence>
<feature type="transmembrane region" description="Helical" evidence="14">
    <location>
        <begin position="366"/>
        <end position="384"/>
    </location>
</feature>
<evidence type="ECO:0000256" key="14">
    <source>
        <dbReference type="SAM" id="Phobius"/>
    </source>
</evidence>
<keyword evidence="16" id="KW-1185">Reference proteome</keyword>
<comment type="similarity">
    <text evidence="2 13">Belongs to the sodium:solute symporter (SSF) (TC 2.A.21) family.</text>
</comment>
<organism evidence="15 16">
    <name type="scientific">Kribbella koreensis</name>
    <dbReference type="NCBI Taxonomy" id="57909"/>
    <lineage>
        <taxon>Bacteria</taxon>
        <taxon>Bacillati</taxon>
        <taxon>Actinomycetota</taxon>
        <taxon>Actinomycetes</taxon>
        <taxon>Propionibacteriales</taxon>
        <taxon>Kribbellaceae</taxon>
        <taxon>Kribbella</taxon>
    </lineage>
</organism>
<keyword evidence="9" id="KW-0406">Ion transport</keyword>
<dbReference type="InterPro" id="IPR050277">
    <property type="entry name" value="Sodium:Solute_Symporter"/>
</dbReference>
<dbReference type="CDD" id="cd11477">
    <property type="entry name" value="SLC5sbd_u1"/>
    <property type="match status" value="1"/>
</dbReference>
<evidence type="ECO:0000256" key="13">
    <source>
        <dbReference type="RuleBase" id="RU362091"/>
    </source>
</evidence>
<feature type="transmembrane region" description="Helical" evidence="14">
    <location>
        <begin position="186"/>
        <end position="204"/>
    </location>
</feature>
<comment type="catalytic activity">
    <reaction evidence="12">
        <text>L-proline(in) + Na(+)(in) = L-proline(out) + Na(+)(out)</text>
        <dbReference type="Rhea" id="RHEA:28967"/>
        <dbReference type="ChEBI" id="CHEBI:29101"/>
        <dbReference type="ChEBI" id="CHEBI:60039"/>
    </reaction>
</comment>
<keyword evidence="3" id="KW-0813">Transport</keyword>
<dbReference type="Pfam" id="PF00474">
    <property type="entry name" value="SSF"/>
    <property type="match status" value="1"/>
</dbReference>
<dbReference type="EMBL" id="BAAAHK010000027">
    <property type="protein sequence ID" value="GAA0963599.1"/>
    <property type="molecule type" value="Genomic_DNA"/>
</dbReference>
<feature type="transmembrane region" description="Helical" evidence="14">
    <location>
        <begin position="73"/>
        <end position="94"/>
    </location>
</feature>
<dbReference type="InterPro" id="IPR038377">
    <property type="entry name" value="Na/Glc_symporter_sf"/>
</dbReference>
<reference evidence="15 16" key="1">
    <citation type="journal article" date="2019" name="Int. J. Syst. Evol. Microbiol.">
        <title>The Global Catalogue of Microorganisms (GCM) 10K type strain sequencing project: providing services to taxonomists for standard genome sequencing and annotation.</title>
        <authorList>
            <consortium name="The Broad Institute Genomics Platform"/>
            <consortium name="The Broad Institute Genome Sequencing Center for Infectious Disease"/>
            <person name="Wu L."/>
            <person name="Ma J."/>
        </authorList>
    </citation>
    <scope>NUCLEOTIDE SEQUENCE [LARGE SCALE GENOMIC DNA]</scope>
    <source>
        <strain evidence="15 16">JCM 10977</strain>
    </source>
</reference>
<accession>A0ABN1RUH0</accession>
<evidence type="ECO:0000256" key="10">
    <source>
        <dbReference type="ARBA" id="ARBA00023136"/>
    </source>
</evidence>
<evidence type="ECO:0000256" key="4">
    <source>
        <dbReference type="ARBA" id="ARBA00022475"/>
    </source>
</evidence>
<dbReference type="RefSeq" id="WP_343984154.1">
    <property type="nucleotide sequence ID" value="NZ_BAAAHK010000027.1"/>
</dbReference>
<keyword evidence="11" id="KW-0739">Sodium transport</keyword>
<feature type="transmembrane region" description="Helical" evidence="14">
    <location>
        <begin position="390"/>
        <end position="418"/>
    </location>
</feature>
<gene>
    <name evidence="15" type="ORF">GCM10009554_83230</name>
</gene>
<feature type="transmembrane region" description="Helical" evidence="14">
    <location>
        <begin position="159"/>
        <end position="179"/>
    </location>
</feature>
<dbReference type="PANTHER" id="PTHR48086">
    <property type="entry name" value="SODIUM/PROLINE SYMPORTER-RELATED"/>
    <property type="match status" value="1"/>
</dbReference>
<feature type="transmembrane region" description="Helical" evidence="14">
    <location>
        <begin position="306"/>
        <end position="325"/>
    </location>
</feature>
<evidence type="ECO:0000256" key="12">
    <source>
        <dbReference type="ARBA" id="ARBA00033708"/>
    </source>
</evidence>
<feature type="transmembrane region" description="Helical" evidence="14">
    <location>
        <begin position="232"/>
        <end position="253"/>
    </location>
</feature>
<evidence type="ECO:0000256" key="8">
    <source>
        <dbReference type="ARBA" id="ARBA00023053"/>
    </source>
</evidence>
<keyword evidence="4" id="KW-1003">Cell membrane</keyword>
<evidence type="ECO:0000256" key="2">
    <source>
        <dbReference type="ARBA" id="ARBA00006434"/>
    </source>
</evidence>
<dbReference type="PANTHER" id="PTHR48086:SF3">
    <property type="entry name" value="SODIUM_PROLINE SYMPORTER"/>
    <property type="match status" value="1"/>
</dbReference>
<evidence type="ECO:0000256" key="11">
    <source>
        <dbReference type="ARBA" id="ARBA00023201"/>
    </source>
</evidence>
<keyword evidence="5 14" id="KW-0812">Transmembrane</keyword>
<comment type="subcellular location">
    <subcellularLocation>
        <location evidence="1">Cell membrane</location>
        <topology evidence="1">Multi-pass membrane protein</topology>
    </subcellularLocation>
</comment>
<evidence type="ECO:0000256" key="5">
    <source>
        <dbReference type="ARBA" id="ARBA00022692"/>
    </source>
</evidence>
<comment type="caution">
    <text evidence="15">The sequence shown here is derived from an EMBL/GenBank/DDBJ whole genome shotgun (WGS) entry which is preliminary data.</text>
</comment>
<keyword evidence="8" id="KW-0915">Sodium</keyword>
<evidence type="ECO:0000256" key="9">
    <source>
        <dbReference type="ARBA" id="ARBA00023065"/>
    </source>
</evidence>
<name>A0ABN1RUH0_9ACTN</name>
<evidence type="ECO:0000256" key="1">
    <source>
        <dbReference type="ARBA" id="ARBA00004651"/>
    </source>
</evidence>
<keyword evidence="6" id="KW-0769">Symport</keyword>
<feature type="transmembrane region" description="Helical" evidence="14">
    <location>
        <begin position="6"/>
        <end position="22"/>
    </location>
</feature>
<dbReference type="InterPro" id="IPR001734">
    <property type="entry name" value="Na/solute_symporter"/>
</dbReference>
<proteinExistence type="inferred from homology"/>
<feature type="transmembrane region" description="Helical" evidence="14">
    <location>
        <begin position="450"/>
        <end position="471"/>
    </location>
</feature>
<dbReference type="Gene3D" id="1.20.1730.10">
    <property type="entry name" value="Sodium/glucose cotransporter"/>
    <property type="match status" value="1"/>
</dbReference>
<sequence length="504" mass="54434">MTALDWTVLAGYFVLMVLIGLWSRTKIKTVVDYFTTGGRIPWWLSGISHHMSGYSAVMFVAFAAVAYTYGITVYVWWAVSIGVGVGIGAFLFAARWNRLRAKHGVVSPLEYLAKRYNLPTQQVLAYSGAALKVVDIAAKWVAIAVLLNGFTGVPMRWGILLTGVVTMLYATLGGLWADVLTDFGQFIIQAAAGIAMFVGVLSHLDGIPTLWKMWDQLPEGHGDALNGPYTPVFLIAFLFIKTFEYNGGMWNLAQRYMAAPSGSEAKRSALLSSILWLVWPLVLFIPMCAAPLLVPDLAKPEQSYVQLAQLLLPSGLIGLVLAGFFSHTMAMVASDANVISSVITRDIGPVLVPKLRKLSDVATLKFARITTFTFVTLSMLIAIITNGQGVVLKIVVDLVAATMGPISIPLMLGLLPWFRRSGSRAAIASWAAGLIVWAIVKWGVGSTDTTLVVALPLATSLVVYVGLGLLLPERRDSVDALLDSLNSDPDESDEVLARRAAAVS</sequence>